<proteinExistence type="predicted"/>
<accession>A0A833VQ74</accession>
<reference evidence="1" key="1">
    <citation type="submission" date="2019-11" db="EMBL/GenBank/DDBJ databases">
        <title>The nuclear and mitochondrial genomes of Frieseomelitta varia - a highly eusocial stingless bee (Meliponini) with a permanently sterile worker caste.</title>
        <authorList>
            <person name="Freitas F.C.P."/>
            <person name="Lourenco A.P."/>
            <person name="Nunes F.M.F."/>
            <person name="Paschoal A.R."/>
            <person name="Abreu F.C.P."/>
            <person name="Barbin F.O."/>
            <person name="Bataglia L."/>
            <person name="Cardoso-Junior C.A.M."/>
            <person name="Cervoni M.S."/>
            <person name="Silva S.R."/>
            <person name="Dalarmi F."/>
            <person name="Del Lama M.A."/>
            <person name="Depintor T.S."/>
            <person name="Ferreira K.M."/>
            <person name="Goria P.S."/>
            <person name="Jaskot M.C."/>
            <person name="Lago D.C."/>
            <person name="Luna-Lucena D."/>
            <person name="Moda L.M."/>
            <person name="Nascimento L."/>
            <person name="Pedrino M."/>
            <person name="Rabico F.O."/>
            <person name="Sanches F.C."/>
            <person name="Santos D.E."/>
            <person name="Santos C.G."/>
            <person name="Vieira J."/>
            <person name="Lopes T.F."/>
            <person name="Barchuk A.R."/>
            <person name="Hartfelder K."/>
            <person name="Simoes Z.L.P."/>
            <person name="Bitondi M.M.G."/>
            <person name="Pinheiro D.G."/>
        </authorList>
    </citation>
    <scope>NUCLEOTIDE SEQUENCE</scope>
    <source>
        <strain evidence="1">USP_RPSP 00005682</strain>
        <tissue evidence="1">Whole individual</tissue>
    </source>
</reference>
<organism evidence="1 2">
    <name type="scientific">Frieseomelitta varia</name>
    <dbReference type="NCBI Taxonomy" id="561572"/>
    <lineage>
        <taxon>Eukaryota</taxon>
        <taxon>Metazoa</taxon>
        <taxon>Ecdysozoa</taxon>
        <taxon>Arthropoda</taxon>
        <taxon>Hexapoda</taxon>
        <taxon>Insecta</taxon>
        <taxon>Pterygota</taxon>
        <taxon>Neoptera</taxon>
        <taxon>Endopterygota</taxon>
        <taxon>Hymenoptera</taxon>
        <taxon>Apocrita</taxon>
        <taxon>Aculeata</taxon>
        <taxon>Apoidea</taxon>
        <taxon>Anthophila</taxon>
        <taxon>Apidae</taxon>
        <taxon>Frieseomelitta</taxon>
    </lineage>
</organism>
<dbReference type="Proteomes" id="UP000655588">
    <property type="component" value="Unassembled WGS sequence"/>
</dbReference>
<dbReference type="AlphaFoldDB" id="A0A833VQ74"/>
<dbReference type="PANTHER" id="PTHR46599:SF6">
    <property type="entry name" value="DUAL SPECIFICITY PHOSPHATASE 26"/>
    <property type="match status" value="1"/>
</dbReference>
<comment type="caution">
    <text evidence="1">The sequence shown here is derived from an EMBL/GenBank/DDBJ whole genome shotgun (WGS) entry which is preliminary data.</text>
</comment>
<evidence type="ECO:0000313" key="2">
    <source>
        <dbReference type="Proteomes" id="UP000655588"/>
    </source>
</evidence>
<sequence length="516" mass="59448">MRSSSEEEILVFGGAYAAPTVMDRVVLVLIDRNSILRDAGCGMFSEGMLFCIAMSTLPLDLLVSDVGSFSPFSLTFSTFFIDLRKFTPVLDPHVDTPGARPLLWEESYKCERTPVHNIFREMFVPTTNIYAKRHIMKGEVKTAFSLIIDHGIMEEIRTCTEEAFRVLGTKWELNATKLDAFVALPYARSAYKAKYLDLWNKECGAMPAFFSKTMSRNYIKTNQMLLLSSMHNLIQMEKSDKYVLATIKFYNSTKCGIDIADQMARKYSVFFNILDLAGINAWVLYRETTGEKISRQEFLFQLAVELAAIYQESREEEIIPKSPTNINLNSHLRKTCKGYKTTEIYSRCKKYVCGKCTFENKLAKQMISLLLPNNFYPVISYRRVQKKKKATNYCIRFDHSWSANQLPTQRDREWQGIDIQEISVGLVLRSLNRVILLLQRCLTGKIKKKIVKSIVRQCTMVMYIAINTWDERTGYSASEKMTNQKLRKKDLQSPQVTIKNPIIKKENKNAELKLIN</sequence>
<protein>
    <submittedName>
        <fullName evidence="1">Uncharacterized protein</fullName>
    </submittedName>
</protein>
<gene>
    <name evidence="1" type="ORF">E2986_12456</name>
</gene>
<name>A0A833VQ74_9HYME</name>
<keyword evidence="2" id="KW-1185">Reference proteome</keyword>
<dbReference type="PANTHER" id="PTHR46599">
    <property type="entry name" value="PIGGYBAC TRANSPOSABLE ELEMENT-DERIVED PROTEIN 4"/>
    <property type="match status" value="1"/>
</dbReference>
<evidence type="ECO:0000313" key="1">
    <source>
        <dbReference type="EMBL" id="KAF3427931.1"/>
    </source>
</evidence>
<dbReference type="EMBL" id="WNWW01000244">
    <property type="protein sequence ID" value="KAF3427931.1"/>
    <property type="molecule type" value="Genomic_DNA"/>
</dbReference>